<feature type="domain" description="Zinc finger CHCC-type" evidence="1">
    <location>
        <begin position="17"/>
        <end position="51"/>
    </location>
</feature>
<evidence type="ECO:0000313" key="3">
    <source>
        <dbReference type="Proteomes" id="UP000076400"/>
    </source>
</evidence>
<organism evidence="2 3">
    <name type="scientific">Oceanibaculum pacificum</name>
    <dbReference type="NCBI Taxonomy" id="580166"/>
    <lineage>
        <taxon>Bacteria</taxon>
        <taxon>Pseudomonadati</taxon>
        <taxon>Pseudomonadota</taxon>
        <taxon>Alphaproteobacteria</taxon>
        <taxon>Rhodospirillales</taxon>
        <taxon>Oceanibaculaceae</taxon>
        <taxon>Oceanibaculum</taxon>
    </lineage>
</organism>
<dbReference type="RefSeq" id="WP_067551621.1">
    <property type="nucleotide sequence ID" value="NZ_LPXN01000008.1"/>
</dbReference>
<dbReference type="Gene3D" id="2.60.260.40">
    <property type="entry name" value="q5lls5 like domains"/>
    <property type="match status" value="1"/>
</dbReference>
<dbReference type="AlphaFoldDB" id="A0A154WGM4"/>
<reference evidence="2 3" key="1">
    <citation type="submission" date="2015-12" db="EMBL/GenBank/DDBJ databases">
        <title>Genome sequence of Oceanibaculum pacificum MCCC 1A02656.</title>
        <authorList>
            <person name="Lu L."/>
            <person name="Lai Q."/>
            <person name="Shao Z."/>
            <person name="Qian P."/>
        </authorList>
    </citation>
    <scope>NUCLEOTIDE SEQUENCE [LARGE SCALE GENOMIC DNA]</scope>
    <source>
        <strain evidence="2 3">MCCC 1A02656</strain>
    </source>
</reference>
<dbReference type="Proteomes" id="UP000076400">
    <property type="component" value="Unassembled WGS sequence"/>
</dbReference>
<sequence>MSASIEPVEIIEVTELRVACDGGGGALGHPRVFLNLGDEGKIDCPYCGRRFTLKPGAKPHGHH</sequence>
<evidence type="ECO:0000313" key="2">
    <source>
        <dbReference type="EMBL" id="KZD12662.1"/>
    </source>
</evidence>
<gene>
    <name evidence="2" type="ORF">AUP43_15655</name>
</gene>
<dbReference type="Pfam" id="PF10276">
    <property type="entry name" value="zf-CHCC"/>
    <property type="match status" value="1"/>
</dbReference>
<dbReference type="PANTHER" id="PTHR13156:SF0">
    <property type="entry name" value="NADH DEHYDROGENASE [UBIQUINONE] IRON-SULFUR PROTEIN 6, MITOCHONDRIAL"/>
    <property type="match status" value="1"/>
</dbReference>
<evidence type="ECO:0000259" key="1">
    <source>
        <dbReference type="Pfam" id="PF10276"/>
    </source>
</evidence>
<protein>
    <recommendedName>
        <fullName evidence="1">Zinc finger CHCC-type domain-containing protein</fullName>
    </recommendedName>
</protein>
<keyword evidence="3" id="KW-1185">Reference proteome</keyword>
<dbReference type="InterPro" id="IPR019401">
    <property type="entry name" value="Znf_CHCC"/>
</dbReference>
<comment type="caution">
    <text evidence="2">The sequence shown here is derived from an EMBL/GenBank/DDBJ whole genome shotgun (WGS) entry which is preliminary data.</text>
</comment>
<dbReference type="STRING" id="580166.AUP43_15655"/>
<dbReference type="PANTHER" id="PTHR13156">
    <property type="entry name" value="NADH-UBIQUINONE OXIDOREDUCTASE 13 KD-A SUBUNIT"/>
    <property type="match status" value="1"/>
</dbReference>
<name>A0A154WGM4_9PROT</name>
<accession>A0A154WGM4</accession>
<dbReference type="OrthoDB" id="7391570at2"/>
<dbReference type="EMBL" id="LPXN01000008">
    <property type="protein sequence ID" value="KZD12662.1"/>
    <property type="molecule type" value="Genomic_DNA"/>
</dbReference>
<proteinExistence type="predicted"/>